<reference evidence="1 2" key="1">
    <citation type="journal article" date="2021" name="J. Hered.">
        <title>A chromosome-level genome assembly of the parasitoid wasp, Cotesia glomerata (Hymenoptera: Braconidae).</title>
        <authorList>
            <person name="Pinto B.J."/>
            <person name="Weis J.J."/>
            <person name="Gamble T."/>
            <person name="Ode P.J."/>
            <person name="Paul R."/>
            <person name="Zaspel J.M."/>
        </authorList>
    </citation>
    <scope>NUCLEOTIDE SEQUENCE [LARGE SCALE GENOMIC DNA]</scope>
    <source>
        <strain evidence="1">CgM1</strain>
    </source>
</reference>
<keyword evidence="2" id="KW-1185">Reference proteome</keyword>
<evidence type="ECO:0000313" key="1">
    <source>
        <dbReference type="EMBL" id="KAH0564516.1"/>
    </source>
</evidence>
<name>A0AAV7J3V2_COTGL</name>
<dbReference type="AlphaFoldDB" id="A0AAV7J3V2"/>
<organism evidence="1 2">
    <name type="scientific">Cotesia glomerata</name>
    <name type="common">Lepidopteran parasitic wasp</name>
    <name type="synonym">Apanteles glomeratus</name>
    <dbReference type="NCBI Taxonomy" id="32391"/>
    <lineage>
        <taxon>Eukaryota</taxon>
        <taxon>Metazoa</taxon>
        <taxon>Ecdysozoa</taxon>
        <taxon>Arthropoda</taxon>
        <taxon>Hexapoda</taxon>
        <taxon>Insecta</taxon>
        <taxon>Pterygota</taxon>
        <taxon>Neoptera</taxon>
        <taxon>Endopterygota</taxon>
        <taxon>Hymenoptera</taxon>
        <taxon>Apocrita</taxon>
        <taxon>Ichneumonoidea</taxon>
        <taxon>Braconidae</taxon>
        <taxon>Microgastrinae</taxon>
        <taxon>Cotesia</taxon>
    </lineage>
</organism>
<evidence type="ECO:0000313" key="2">
    <source>
        <dbReference type="Proteomes" id="UP000826195"/>
    </source>
</evidence>
<protein>
    <submittedName>
        <fullName evidence="1">Uncharacterized protein</fullName>
    </submittedName>
</protein>
<comment type="caution">
    <text evidence="1">The sequence shown here is derived from an EMBL/GenBank/DDBJ whole genome shotgun (WGS) entry which is preliminary data.</text>
</comment>
<sequence length="94" mass="10588">MVARQNRSGMVMVLADDLDTCVLFREVGNILGLEESPENKRDTVFVSRLHPVHPRCSLTLISFSSSNANVTKEVNPALLYRDERSGTHVLYRLT</sequence>
<proteinExistence type="predicted"/>
<dbReference type="Proteomes" id="UP000826195">
    <property type="component" value="Unassembled WGS sequence"/>
</dbReference>
<dbReference type="EMBL" id="JAHXZJ010000002">
    <property type="protein sequence ID" value="KAH0564516.1"/>
    <property type="molecule type" value="Genomic_DNA"/>
</dbReference>
<gene>
    <name evidence="1" type="ORF">KQX54_012546</name>
</gene>
<accession>A0AAV7J3V2</accession>